<evidence type="ECO:0000256" key="9">
    <source>
        <dbReference type="SAM" id="Phobius"/>
    </source>
</evidence>
<dbReference type="InterPro" id="IPR042196">
    <property type="entry name" value="FHIPEP_4"/>
</dbReference>
<dbReference type="NCBIfam" id="TIGR01399">
    <property type="entry name" value="hrcV"/>
    <property type="match status" value="1"/>
</dbReference>
<dbReference type="Gene3D" id="1.10.8.540">
    <property type="entry name" value="FHIPEP family, domain 3"/>
    <property type="match status" value="1"/>
</dbReference>
<evidence type="ECO:0000256" key="4">
    <source>
        <dbReference type="ARBA" id="ARBA00022475"/>
    </source>
</evidence>
<comment type="caution">
    <text evidence="10">The sequence shown here is derived from an EMBL/GenBank/DDBJ whole genome shotgun (WGS) entry which is preliminary data.</text>
</comment>
<dbReference type="Gene3D" id="3.40.50.12790">
    <property type="entry name" value="FHIPEP family, domain 4"/>
    <property type="match status" value="1"/>
</dbReference>
<keyword evidence="5" id="KW-0997">Cell inner membrane</keyword>
<dbReference type="InterPro" id="IPR001712">
    <property type="entry name" value="T3SS_FHIPEP"/>
</dbReference>
<keyword evidence="6 9" id="KW-0812">Transmembrane</keyword>
<evidence type="ECO:0000256" key="7">
    <source>
        <dbReference type="ARBA" id="ARBA00022989"/>
    </source>
</evidence>
<feature type="transmembrane region" description="Helical" evidence="9">
    <location>
        <begin position="41"/>
        <end position="60"/>
    </location>
</feature>
<dbReference type="InterPro" id="IPR042194">
    <property type="entry name" value="FHIPEP_1"/>
</dbReference>
<keyword evidence="3" id="KW-0813">Transport</keyword>
<proteinExistence type="inferred from homology"/>
<dbReference type="Pfam" id="PF00771">
    <property type="entry name" value="FHIPEP"/>
    <property type="match status" value="1"/>
</dbReference>
<dbReference type="PANTHER" id="PTHR30161">
    <property type="entry name" value="FLAGELLAR EXPORT PROTEIN, MEMBRANE FLHA SUBUNIT-RELATED"/>
    <property type="match status" value="1"/>
</dbReference>
<dbReference type="GO" id="GO:0005886">
    <property type="term" value="C:plasma membrane"/>
    <property type="evidence" value="ECO:0007669"/>
    <property type="project" value="UniProtKB-SubCell"/>
</dbReference>
<evidence type="ECO:0000313" key="10">
    <source>
        <dbReference type="EMBL" id="TVU92056.1"/>
    </source>
</evidence>
<dbReference type="AlphaFoldDB" id="A0A558JEK6"/>
<dbReference type="PANTHER" id="PTHR30161:SF2">
    <property type="entry name" value="INVASION PROTEIN INVA"/>
    <property type="match status" value="1"/>
</dbReference>
<evidence type="ECO:0000256" key="2">
    <source>
        <dbReference type="ARBA" id="ARBA00008835"/>
    </source>
</evidence>
<organism evidence="10 11">
    <name type="scientific">Vreelandella titanicae</name>
    <dbReference type="NCBI Taxonomy" id="664683"/>
    <lineage>
        <taxon>Bacteria</taxon>
        <taxon>Pseudomonadati</taxon>
        <taxon>Pseudomonadota</taxon>
        <taxon>Gammaproteobacteria</taxon>
        <taxon>Oceanospirillales</taxon>
        <taxon>Halomonadaceae</taxon>
        <taxon>Vreelandella</taxon>
    </lineage>
</organism>
<comment type="similarity">
    <text evidence="2">Belongs to the FHIPEP (flagella/HR/invasion proteins export pore) family.</text>
</comment>
<dbReference type="GO" id="GO:0009306">
    <property type="term" value="P:protein secretion"/>
    <property type="evidence" value="ECO:0007669"/>
    <property type="project" value="InterPro"/>
</dbReference>
<dbReference type="PIRSF" id="PIRSF005419">
    <property type="entry name" value="FlhA"/>
    <property type="match status" value="1"/>
</dbReference>
<accession>A0A558JEK6</accession>
<keyword evidence="8 9" id="KW-0472">Membrane</keyword>
<feature type="transmembrane region" description="Helical" evidence="9">
    <location>
        <begin position="128"/>
        <end position="154"/>
    </location>
</feature>
<evidence type="ECO:0000256" key="8">
    <source>
        <dbReference type="ARBA" id="ARBA00023136"/>
    </source>
</evidence>
<keyword evidence="7 9" id="KW-1133">Transmembrane helix</keyword>
<evidence type="ECO:0000256" key="1">
    <source>
        <dbReference type="ARBA" id="ARBA00004429"/>
    </source>
</evidence>
<comment type="subcellular location">
    <subcellularLocation>
        <location evidence="1">Cell inner membrane</location>
        <topology evidence="1">Multi-pass membrane protein</topology>
    </subcellularLocation>
</comment>
<dbReference type="InterPro" id="IPR042193">
    <property type="entry name" value="FHIPEP_3"/>
</dbReference>
<feature type="transmembrane region" description="Helical" evidence="9">
    <location>
        <begin position="255"/>
        <end position="282"/>
    </location>
</feature>
<evidence type="ECO:0000256" key="6">
    <source>
        <dbReference type="ARBA" id="ARBA00022692"/>
    </source>
</evidence>
<dbReference type="EMBL" id="VNFE01000001">
    <property type="protein sequence ID" value="TVU92056.1"/>
    <property type="molecule type" value="Genomic_DNA"/>
</dbReference>
<evidence type="ECO:0000256" key="5">
    <source>
        <dbReference type="ARBA" id="ARBA00022519"/>
    </source>
</evidence>
<dbReference type="PRINTS" id="PR00949">
    <property type="entry name" value="TYPE3IMAPROT"/>
</dbReference>
<feature type="transmembrane region" description="Helical" evidence="9">
    <location>
        <begin position="66"/>
        <end position="84"/>
    </location>
</feature>
<keyword evidence="4" id="KW-1003">Cell membrane</keyword>
<name>A0A558JEK6_9GAMM</name>
<protein>
    <submittedName>
        <fullName evidence="10">EscV/YscV/HrcV family type III secretion system export apparatus protein</fullName>
    </submittedName>
</protein>
<evidence type="ECO:0000256" key="3">
    <source>
        <dbReference type="ARBA" id="ARBA00022448"/>
    </source>
</evidence>
<gene>
    <name evidence="10" type="ORF">FQP89_02690</name>
</gene>
<feature type="transmembrane region" description="Helical" evidence="9">
    <location>
        <begin position="223"/>
        <end position="243"/>
    </location>
</feature>
<evidence type="ECO:0000313" key="11">
    <source>
        <dbReference type="Proteomes" id="UP000317288"/>
    </source>
</evidence>
<reference evidence="10 11" key="1">
    <citation type="submission" date="2019-07" db="EMBL/GenBank/DDBJ databases">
        <title>Diversity of Bacteria from Kongsfjorden, Arctic.</title>
        <authorList>
            <person name="Yu Y."/>
        </authorList>
    </citation>
    <scope>NUCLEOTIDE SEQUENCE [LARGE SCALE GENOMIC DNA]</scope>
    <source>
        <strain evidence="10 11">SM1922</strain>
    </source>
</reference>
<dbReference type="InterPro" id="IPR006302">
    <property type="entry name" value="T3SS_HrcV"/>
</dbReference>
<feature type="transmembrane region" description="Helical" evidence="9">
    <location>
        <begin position="96"/>
        <end position="116"/>
    </location>
</feature>
<dbReference type="Proteomes" id="UP000317288">
    <property type="component" value="Unassembled WGS sequence"/>
</dbReference>
<dbReference type="Gene3D" id="3.40.30.60">
    <property type="entry name" value="FHIPEP family, domain 1"/>
    <property type="match status" value="1"/>
</dbReference>
<sequence>MARVSRAAVSPGIPAGRDRNMNKLLGRLNTLARQASQRSDVIIAVFMVLAVVMMIIPLPTAMVDTLIGINIGFSLLILVVAFYISHPVEFSTLPPIILLATLFRLALSISTTRLILLEGDAGQIVSAFGNFVIAGEVVIGMVVFLIITVAQFLVITKGSERVAEVAARFTLDAMPGKQMSIDNDMRNGDIEPAEARRRRSLLESESQLYGAMDGAMKFVKGDAIAGLVILFVNLIGGLSIGMLKHDMPFGTAVETYSLLTVGDGLIALIPALLISVGAGTVVTRVSSDNASDLGSEIVGQLGSNAKALGLTSAVLFCAAFVPGFPSTVFLTLSALLGIAAFFLHRRRQTADTDTVQSAQSEVISAPPDAEINAVNEAMNEAPPPNAADDDPRQYRVMLCLAAGLVDTLSLDLLRESVQATREGVERDLGIAIPQVGVRLEPGLSDQRFAIELDEVPVLNGELPDSSVLLDDDADVLELLELTAFTQPALVGRGSWQWLPDEATSALTEAGIRYRTLDQVLERCLERTLTRYAGEFVGIQEARALLYKMETHYAELVTEAVRVVSLQKIAEILRRLVSEGVPVRAMRTILEAIVAWGPQESSSARLSDRIRIAMARQISHRHARSDRVLPAWIATRPLEEALRTAQRNSENQPVRSGMPAPLSRALNGWFQQQLEALDSDLQPVVVAASDVRAALQQWLKQHDIDLPVMAWQEIAPEFSLQAIAQIRLPKPIPRRETEATAKL</sequence>